<comment type="similarity">
    <text evidence="2 10">Belongs to the LolA family.</text>
</comment>
<evidence type="ECO:0000313" key="11">
    <source>
        <dbReference type="EMBL" id="RZU98113.1"/>
    </source>
</evidence>
<keyword evidence="8 10" id="KW-0653">Protein transport</keyword>
<evidence type="ECO:0000256" key="7">
    <source>
        <dbReference type="ARBA" id="ARBA00022764"/>
    </source>
</evidence>
<protein>
    <recommendedName>
        <fullName evidence="4 10">Outer-membrane lipoprotein carrier protein</fullName>
    </recommendedName>
</protein>
<dbReference type="InterPro" id="IPR004564">
    <property type="entry name" value="OM_lipoprot_carrier_LolA-like"/>
</dbReference>
<keyword evidence="11" id="KW-0449">Lipoprotein</keyword>
<sequence>MIKLTGSLCGRMFVLLVGVLVMFGDVSATTKTDSSASQPEALRELERYFVAIETLQGEFRQVTMDETGTVVEEAEGSFVIARPQRFVWDYRTPYEQVIVADGEQLWVHDVALDQVVVRPLDEALGVGAAQLLSGDFANLQAQFDLSVADDGRILMKPTDPAWDFQRVHLTLDDGVPTAIEVADGMGQRIVVELLDVVRNPAIESERFDFEPPEGVDVMRGS</sequence>
<name>A0A4Q8CYP6_9GAMM</name>
<evidence type="ECO:0000256" key="10">
    <source>
        <dbReference type="HAMAP-Rule" id="MF_00240"/>
    </source>
</evidence>
<dbReference type="CDD" id="cd16325">
    <property type="entry name" value="LolA"/>
    <property type="match status" value="1"/>
</dbReference>
<evidence type="ECO:0000256" key="9">
    <source>
        <dbReference type="ARBA" id="ARBA00023186"/>
    </source>
</evidence>
<comment type="function">
    <text evidence="10">Participates in the translocation of lipoproteins from the inner membrane to the outer membrane. Only forms a complex with a lipoprotein if the residue after the N-terminal Cys is not an aspartate (The Asp acts as a targeting signal to indicate that the lipoprotein should stay in the inner membrane).</text>
</comment>
<dbReference type="AlphaFoldDB" id="A0A4Q8CYP6"/>
<proteinExistence type="inferred from homology"/>
<evidence type="ECO:0000256" key="2">
    <source>
        <dbReference type="ARBA" id="ARBA00007615"/>
    </source>
</evidence>
<dbReference type="NCBIfam" id="TIGR00547">
    <property type="entry name" value="lolA"/>
    <property type="match status" value="1"/>
</dbReference>
<dbReference type="Gene3D" id="2.50.20.10">
    <property type="entry name" value="Lipoprotein localisation LolA/LolB/LppX"/>
    <property type="match status" value="1"/>
</dbReference>
<dbReference type="InterPro" id="IPR018323">
    <property type="entry name" value="OM_lipoprot_carrier_LolA_Pbac"/>
</dbReference>
<dbReference type="GO" id="GO:0044874">
    <property type="term" value="P:lipoprotein localization to outer membrane"/>
    <property type="evidence" value="ECO:0007669"/>
    <property type="project" value="UniProtKB-UniRule"/>
</dbReference>
<dbReference type="SUPFAM" id="SSF89392">
    <property type="entry name" value="Prokaryotic lipoproteins and lipoprotein localization factors"/>
    <property type="match status" value="1"/>
</dbReference>
<reference evidence="11 12" key="1">
    <citation type="submission" date="2019-02" db="EMBL/GenBank/DDBJ databases">
        <title>Genomic Encyclopedia of Type Strains, Phase IV (KMG-IV): sequencing the most valuable type-strain genomes for metagenomic binning, comparative biology and taxonomic classification.</title>
        <authorList>
            <person name="Goeker M."/>
        </authorList>
    </citation>
    <scope>NUCLEOTIDE SEQUENCE [LARGE SCALE GENOMIC DNA]</scope>
    <source>
        <strain evidence="11 12">DSM 21056</strain>
    </source>
</reference>
<keyword evidence="7 10" id="KW-0574">Periplasm</keyword>
<dbReference type="EMBL" id="SHLI01000001">
    <property type="protein sequence ID" value="RZU98113.1"/>
    <property type="molecule type" value="Genomic_DNA"/>
</dbReference>
<dbReference type="GO" id="GO:0042597">
    <property type="term" value="C:periplasmic space"/>
    <property type="evidence" value="ECO:0007669"/>
    <property type="project" value="UniProtKB-SubCell"/>
</dbReference>
<evidence type="ECO:0000256" key="5">
    <source>
        <dbReference type="ARBA" id="ARBA00022448"/>
    </source>
</evidence>
<keyword evidence="9 10" id="KW-0143">Chaperone</keyword>
<dbReference type="PANTHER" id="PTHR35869:SF1">
    <property type="entry name" value="OUTER-MEMBRANE LIPOPROTEIN CARRIER PROTEIN"/>
    <property type="match status" value="1"/>
</dbReference>
<evidence type="ECO:0000256" key="8">
    <source>
        <dbReference type="ARBA" id="ARBA00022927"/>
    </source>
</evidence>
<dbReference type="InterPro" id="IPR029046">
    <property type="entry name" value="LolA/LolB/LppX"/>
</dbReference>
<comment type="subcellular location">
    <subcellularLocation>
        <location evidence="1 10">Periplasm</location>
    </subcellularLocation>
</comment>
<dbReference type="HAMAP" id="MF_00240">
    <property type="entry name" value="LolA"/>
    <property type="match status" value="1"/>
</dbReference>
<organism evidence="11 12">
    <name type="scientific">Spiribacter vilamensis</name>
    <dbReference type="NCBI Taxonomy" id="531306"/>
    <lineage>
        <taxon>Bacteria</taxon>
        <taxon>Pseudomonadati</taxon>
        <taxon>Pseudomonadota</taxon>
        <taxon>Gammaproteobacteria</taxon>
        <taxon>Chromatiales</taxon>
        <taxon>Ectothiorhodospiraceae</taxon>
        <taxon>Spiribacter</taxon>
    </lineage>
</organism>
<dbReference type="GO" id="GO:0042953">
    <property type="term" value="P:lipoprotein transport"/>
    <property type="evidence" value="ECO:0007669"/>
    <property type="project" value="InterPro"/>
</dbReference>
<evidence type="ECO:0000256" key="3">
    <source>
        <dbReference type="ARBA" id="ARBA00011245"/>
    </source>
</evidence>
<dbReference type="RefSeq" id="WP_130502454.1">
    <property type="nucleotide sequence ID" value="NZ_SHLI01000001.1"/>
</dbReference>
<gene>
    <name evidence="10" type="primary">lolA</name>
    <name evidence="11" type="ORF">EV698_0349</name>
</gene>
<dbReference type="Proteomes" id="UP000292298">
    <property type="component" value="Unassembled WGS sequence"/>
</dbReference>
<evidence type="ECO:0000256" key="6">
    <source>
        <dbReference type="ARBA" id="ARBA00022729"/>
    </source>
</evidence>
<keyword evidence="5 10" id="KW-0813">Transport</keyword>
<dbReference type="Pfam" id="PF03548">
    <property type="entry name" value="LolA"/>
    <property type="match status" value="1"/>
</dbReference>
<accession>A0A4Q8CYP6</accession>
<comment type="subunit">
    <text evidence="3 10">Monomer.</text>
</comment>
<dbReference type="PANTHER" id="PTHR35869">
    <property type="entry name" value="OUTER-MEMBRANE LIPOPROTEIN CARRIER PROTEIN"/>
    <property type="match status" value="1"/>
</dbReference>
<evidence type="ECO:0000256" key="4">
    <source>
        <dbReference type="ARBA" id="ARBA00014035"/>
    </source>
</evidence>
<dbReference type="OrthoDB" id="9787361at2"/>
<comment type="caution">
    <text evidence="11">The sequence shown here is derived from an EMBL/GenBank/DDBJ whole genome shotgun (WGS) entry which is preliminary data.</text>
</comment>
<evidence type="ECO:0000313" key="12">
    <source>
        <dbReference type="Proteomes" id="UP000292298"/>
    </source>
</evidence>
<keyword evidence="6" id="KW-0732">Signal</keyword>
<evidence type="ECO:0000256" key="1">
    <source>
        <dbReference type="ARBA" id="ARBA00004418"/>
    </source>
</evidence>
<keyword evidence="12" id="KW-1185">Reference proteome</keyword>